<dbReference type="Proteomes" id="UP001209701">
    <property type="component" value="Unassembled WGS sequence"/>
</dbReference>
<feature type="domain" description="HPt" evidence="3">
    <location>
        <begin position="19"/>
        <end position="115"/>
    </location>
</feature>
<evidence type="ECO:0000259" key="3">
    <source>
        <dbReference type="PROSITE" id="PS50894"/>
    </source>
</evidence>
<comment type="caution">
    <text evidence="4">The sequence shown here is derived from an EMBL/GenBank/DDBJ whole genome shotgun (WGS) entry which is preliminary data.</text>
</comment>
<dbReference type="InterPro" id="IPR036641">
    <property type="entry name" value="HPT_dom_sf"/>
</dbReference>
<reference evidence="4 5" key="1">
    <citation type="submission" date="2021-11" db="EMBL/GenBank/DDBJ databases">
        <authorList>
            <person name="Liang Q."/>
            <person name="Mou H."/>
            <person name="Liu Z."/>
        </authorList>
    </citation>
    <scope>NUCLEOTIDE SEQUENCE [LARGE SCALE GENOMIC DNA]</scope>
    <source>
        <strain evidence="4 5">CHU3</strain>
    </source>
</reference>
<name>A0ABT2Y9X1_9BURK</name>
<evidence type="ECO:0000313" key="4">
    <source>
        <dbReference type="EMBL" id="MCV2367068.1"/>
    </source>
</evidence>
<accession>A0ABT2Y9X1</accession>
<evidence type="ECO:0000313" key="5">
    <source>
        <dbReference type="Proteomes" id="UP001209701"/>
    </source>
</evidence>
<keyword evidence="2" id="KW-0597">Phosphoprotein</keyword>
<feature type="modified residue" description="Phosphohistidine" evidence="2">
    <location>
        <position position="58"/>
    </location>
</feature>
<organism evidence="4 5">
    <name type="scientific">Roseateles oligotrophus</name>
    <dbReference type="NCBI Taxonomy" id="1769250"/>
    <lineage>
        <taxon>Bacteria</taxon>
        <taxon>Pseudomonadati</taxon>
        <taxon>Pseudomonadota</taxon>
        <taxon>Betaproteobacteria</taxon>
        <taxon>Burkholderiales</taxon>
        <taxon>Sphaerotilaceae</taxon>
        <taxon>Roseateles</taxon>
    </lineage>
</organism>
<sequence length="115" mass="12114">MNNPTIAPLVFEALQANAGADFVLQLVEAFAEEAPRLTQQLRAAAETGDATQFETIAHSLKSNGVTFGALRLTEMAARLEWQGLAADSAAIEVAIAELVGEVAAIVPILRAVARQ</sequence>
<proteinExistence type="predicted"/>
<evidence type="ECO:0000256" key="2">
    <source>
        <dbReference type="PROSITE-ProRule" id="PRU00110"/>
    </source>
</evidence>
<gene>
    <name evidence="4" type="ORF">LNV07_03035</name>
</gene>
<dbReference type="Gene3D" id="1.20.120.160">
    <property type="entry name" value="HPT domain"/>
    <property type="match status" value="1"/>
</dbReference>
<keyword evidence="5" id="KW-1185">Reference proteome</keyword>
<dbReference type="RefSeq" id="WP_263569672.1">
    <property type="nucleotide sequence ID" value="NZ_JAJIRN010000001.1"/>
</dbReference>
<evidence type="ECO:0000256" key="1">
    <source>
        <dbReference type="ARBA" id="ARBA00023012"/>
    </source>
</evidence>
<dbReference type="PROSITE" id="PS50894">
    <property type="entry name" value="HPT"/>
    <property type="match status" value="1"/>
</dbReference>
<dbReference type="Pfam" id="PF01627">
    <property type="entry name" value="Hpt"/>
    <property type="match status" value="1"/>
</dbReference>
<protein>
    <submittedName>
        <fullName evidence="4">Hpt domain-containing protein</fullName>
    </submittedName>
</protein>
<dbReference type="InterPro" id="IPR008207">
    <property type="entry name" value="Sig_transdc_His_kin_Hpt_dom"/>
</dbReference>
<dbReference type="EMBL" id="JAJIRN010000001">
    <property type="protein sequence ID" value="MCV2367068.1"/>
    <property type="molecule type" value="Genomic_DNA"/>
</dbReference>
<dbReference type="SUPFAM" id="SSF47226">
    <property type="entry name" value="Histidine-containing phosphotransfer domain, HPT domain"/>
    <property type="match status" value="1"/>
</dbReference>
<keyword evidence="1" id="KW-0902">Two-component regulatory system</keyword>